<proteinExistence type="predicted"/>
<dbReference type="Proteomes" id="UP000541558">
    <property type="component" value="Unassembled WGS sequence"/>
</dbReference>
<dbReference type="OrthoDB" id="5582002at2759"/>
<feature type="compositionally biased region" description="Basic and acidic residues" evidence="1">
    <location>
        <begin position="77"/>
        <end position="86"/>
    </location>
</feature>
<comment type="caution">
    <text evidence="3">The sequence shown here is derived from an EMBL/GenBank/DDBJ whole genome shotgun (WGS) entry which is preliminary data.</text>
</comment>
<dbReference type="AlphaFoldDB" id="A0A8H5BAY1"/>
<sequence>MDADRKSTVSSFYHGGRPSNDALNPDFPRMSSSNSGQRPPRDDVSSFYNPERNSIDRLNHTRGMSAGYNKNSFFNGGREEPLKGGKDEEDEAWDVYADFNNAGPRYSSAFTPANSSGYQQLPTPQTPVALETLDTNGTKVEMVTVPAMGAEWSKDEMKNMTKRGRKEKKAEERKEFWTAWRRDQRGLCGKYFTRRVLVFFMFGLVVVIGVVLAFTIPRVPKFAFNSSSPMAPATGAWANAVPIGFSHAPANFSFPAFAALQLDTTSNFLPLRFTSLTADVFDINSDRQVGTGDLGKRVIPARGFPKILLPLNITYSSANDSDVTWRGWYDACKNRAIYPDGKRTPLKFRLVLDMTILGLPGHQKATAQITDADCPIELPINAA</sequence>
<keyword evidence="4" id="KW-1185">Reference proteome</keyword>
<keyword evidence="2" id="KW-1133">Transmembrane helix</keyword>
<accession>A0A8H5BAY1</accession>
<keyword evidence="2" id="KW-0472">Membrane</keyword>
<name>A0A8H5BAY1_9AGAR</name>
<keyword evidence="2" id="KW-0812">Transmembrane</keyword>
<gene>
    <name evidence="3" type="ORF">D9611_011093</name>
</gene>
<feature type="region of interest" description="Disordered" evidence="1">
    <location>
        <begin position="1"/>
        <end position="86"/>
    </location>
</feature>
<evidence type="ECO:0000256" key="1">
    <source>
        <dbReference type="SAM" id="MobiDB-lite"/>
    </source>
</evidence>
<evidence type="ECO:0000313" key="3">
    <source>
        <dbReference type="EMBL" id="KAF5320015.1"/>
    </source>
</evidence>
<evidence type="ECO:0000313" key="4">
    <source>
        <dbReference type="Proteomes" id="UP000541558"/>
    </source>
</evidence>
<feature type="transmembrane region" description="Helical" evidence="2">
    <location>
        <begin position="196"/>
        <end position="216"/>
    </location>
</feature>
<dbReference type="EMBL" id="JAACJK010000172">
    <property type="protein sequence ID" value="KAF5320015.1"/>
    <property type="molecule type" value="Genomic_DNA"/>
</dbReference>
<organism evidence="3 4">
    <name type="scientific">Ephemerocybe angulata</name>
    <dbReference type="NCBI Taxonomy" id="980116"/>
    <lineage>
        <taxon>Eukaryota</taxon>
        <taxon>Fungi</taxon>
        <taxon>Dikarya</taxon>
        <taxon>Basidiomycota</taxon>
        <taxon>Agaricomycotina</taxon>
        <taxon>Agaricomycetes</taxon>
        <taxon>Agaricomycetidae</taxon>
        <taxon>Agaricales</taxon>
        <taxon>Agaricineae</taxon>
        <taxon>Psathyrellaceae</taxon>
        <taxon>Ephemerocybe</taxon>
    </lineage>
</organism>
<reference evidence="3 4" key="1">
    <citation type="journal article" date="2020" name="ISME J.">
        <title>Uncovering the hidden diversity of litter-decomposition mechanisms in mushroom-forming fungi.</title>
        <authorList>
            <person name="Floudas D."/>
            <person name="Bentzer J."/>
            <person name="Ahren D."/>
            <person name="Johansson T."/>
            <person name="Persson P."/>
            <person name="Tunlid A."/>
        </authorList>
    </citation>
    <scope>NUCLEOTIDE SEQUENCE [LARGE SCALE GENOMIC DNA]</scope>
    <source>
        <strain evidence="3 4">CBS 175.51</strain>
    </source>
</reference>
<protein>
    <submittedName>
        <fullName evidence="3">Uncharacterized protein</fullName>
    </submittedName>
</protein>
<evidence type="ECO:0000256" key="2">
    <source>
        <dbReference type="SAM" id="Phobius"/>
    </source>
</evidence>